<name>A0A382Z8H1_9ZZZZ</name>
<accession>A0A382Z8H1</accession>
<protein>
    <submittedName>
        <fullName evidence="1">Uncharacterized protein</fullName>
    </submittedName>
</protein>
<sequence>MGIIASIGNIYFVYQFLKKLVTPFEKTEAFKLGIIDEKGKILKRRRDLETKEEKSAYNLSDTLVWNLKKILGKIPFGKSKLA</sequence>
<reference evidence="1" key="1">
    <citation type="submission" date="2018-05" db="EMBL/GenBank/DDBJ databases">
        <authorList>
            <person name="Lanie J.A."/>
            <person name="Ng W.-L."/>
            <person name="Kazmierczak K.M."/>
            <person name="Andrzejewski T.M."/>
            <person name="Davidsen T.M."/>
            <person name="Wayne K.J."/>
            <person name="Tettelin H."/>
            <person name="Glass J.I."/>
            <person name="Rusch D."/>
            <person name="Podicherti R."/>
            <person name="Tsui H.-C.T."/>
            <person name="Winkler M.E."/>
        </authorList>
    </citation>
    <scope>NUCLEOTIDE SEQUENCE</scope>
</reference>
<gene>
    <name evidence="1" type="ORF">METZ01_LOCUS444627</name>
</gene>
<feature type="non-terminal residue" evidence="1">
    <location>
        <position position="82"/>
    </location>
</feature>
<proteinExistence type="predicted"/>
<organism evidence="1">
    <name type="scientific">marine metagenome</name>
    <dbReference type="NCBI Taxonomy" id="408172"/>
    <lineage>
        <taxon>unclassified sequences</taxon>
        <taxon>metagenomes</taxon>
        <taxon>ecological metagenomes</taxon>
    </lineage>
</organism>
<dbReference type="EMBL" id="UINC01181859">
    <property type="protein sequence ID" value="SVD91773.1"/>
    <property type="molecule type" value="Genomic_DNA"/>
</dbReference>
<evidence type="ECO:0000313" key="1">
    <source>
        <dbReference type="EMBL" id="SVD91773.1"/>
    </source>
</evidence>
<dbReference type="AlphaFoldDB" id="A0A382Z8H1"/>